<comment type="caution">
    <text evidence="1">The sequence shown here is derived from an EMBL/GenBank/DDBJ whole genome shotgun (WGS) entry which is preliminary data.</text>
</comment>
<reference evidence="1" key="1">
    <citation type="submission" date="2018-01" db="EMBL/GenBank/DDBJ databases">
        <authorList>
            <person name="Krukenberg V."/>
        </authorList>
    </citation>
    <scope>NUCLEOTIDE SEQUENCE</scope>
    <source>
        <strain evidence="1">E20ANME2</strain>
    </source>
</reference>
<evidence type="ECO:0000313" key="1">
    <source>
        <dbReference type="EMBL" id="PXF55469.1"/>
    </source>
</evidence>
<dbReference type="EMBL" id="PQXF01000128">
    <property type="protein sequence ID" value="PXF55469.1"/>
    <property type="molecule type" value="Genomic_DNA"/>
</dbReference>
<protein>
    <submittedName>
        <fullName evidence="1">Uncharacterized protein</fullName>
    </submittedName>
</protein>
<organism evidence="1 2">
    <name type="scientific">Candidatus Methanogaster sp</name>
    <dbReference type="NCBI Taxonomy" id="3386292"/>
    <lineage>
        <taxon>Archaea</taxon>
        <taxon>Methanobacteriati</taxon>
        <taxon>Methanobacteriota</taxon>
        <taxon>Stenosarchaea group</taxon>
        <taxon>Methanomicrobia</taxon>
        <taxon>Methanosarcinales</taxon>
        <taxon>ANME-2 cluster</taxon>
        <taxon>Candidatus Methanogasteraceae</taxon>
        <taxon>Candidatus Methanogaster</taxon>
    </lineage>
</organism>
<proteinExistence type="predicted"/>
<name>A0AC61KXP2_9EURY</name>
<gene>
    <name evidence="1" type="ORF">C4B59_17435</name>
</gene>
<evidence type="ECO:0000313" key="2">
    <source>
        <dbReference type="Proteomes" id="UP000248329"/>
    </source>
</evidence>
<sequence length="167" mass="19326">MIPDLLTKEEPYTGEWNDILAFQYHYDVLPGSIISRFIVRMHSSVCEHTYWRSGVVLEDKVSGNKALVKADKEDKKIYVRVSGREQTRRTLLGIIRSNFDHIHETIPGIEPEEKVPLPDHLEIVVDYRHLLVLEENNKGNFIPEGHSEEVNVKELLNGVEPEEERRG</sequence>
<accession>A0AC61KXP2</accession>
<dbReference type="Proteomes" id="UP000248329">
    <property type="component" value="Unassembled WGS sequence"/>
</dbReference>